<evidence type="ECO:0000313" key="4">
    <source>
        <dbReference type="EMBL" id="CAB4190786.1"/>
    </source>
</evidence>
<evidence type="ECO:0000313" key="5">
    <source>
        <dbReference type="EMBL" id="CAB4211135.1"/>
    </source>
</evidence>
<dbReference type="EMBL" id="LR796945">
    <property type="protein sequence ID" value="CAB4176994.1"/>
    <property type="molecule type" value="Genomic_DNA"/>
</dbReference>
<evidence type="ECO:0000313" key="1">
    <source>
        <dbReference type="EMBL" id="CAB4170270.1"/>
    </source>
</evidence>
<evidence type="ECO:0000313" key="7">
    <source>
        <dbReference type="EMBL" id="CAB5227653.1"/>
    </source>
</evidence>
<evidence type="ECO:0000313" key="2">
    <source>
        <dbReference type="EMBL" id="CAB4176994.1"/>
    </source>
</evidence>
<dbReference type="EMBL" id="LR797518">
    <property type="protein sequence ID" value="CAB4222453.1"/>
    <property type="molecule type" value="Genomic_DNA"/>
</dbReference>
<dbReference type="EMBL" id="LR798378">
    <property type="protein sequence ID" value="CAB5227653.1"/>
    <property type="molecule type" value="Genomic_DNA"/>
</dbReference>
<gene>
    <name evidence="3" type="ORF">UFOVP1065_157</name>
    <name evidence="4" type="ORF">UFOVP1198_126</name>
    <name evidence="5" type="ORF">UFOVP1418_118</name>
    <name evidence="7" type="ORF">UFOVP1524_32</name>
    <name evidence="6" type="ORF">UFOVP1651_32</name>
    <name evidence="1" type="ORF">UFOVP908_10</name>
    <name evidence="2" type="ORF">UFOVP990_126</name>
</gene>
<accession>A0A6J5QCU6</accession>
<sequence>MLWGNKDYNTGNNKPLWANTSNSTSNSTINGTAANSYTYYGIVAGVSATELDATQGAANHPQHAGWVSVKVGTGPISGIGISGGTGINAAGYLTITDTSAFGNGRSANISFTIANSQNSLQSFSSNSTLNTISTITIVNGGLGYSNASAITIRTNGANTTLPTFTVTLGGRGGRYSAETLVAMGSITSDDARDNVWFSGI</sequence>
<dbReference type="EMBL" id="LR797021">
    <property type="protein sequence ID" value="CAB4182159.1"/>
    <property type="molecule type" value="Genomic_DNA"/>
</dbReference>
<name>A0A6J5QCU6_9CAUD</name>
<dbReference type="EMBL" id="LR796860">
    <property type="protein sequence ID" value="CAB4170270.1"/>
    <property type="molecule type" value="Genomic_DNA"/>
</dbReference>
<dbReference type="EMBL" id="LR797157">
    <property type="protein sequence ID" value="CAB4190786.1"/>
    <property type="molecule type" value="Genomic_DNA"/>
</dbReference>
<evidence type="ECO:0000313" key="6">
    <source>
        <dbReference type="EMBL" id="CAB4222453.1"/>
    </source>
</evidence>
<protein>
    <submittedName>
        <fullName evidence="3">Uncharacterized protein</fullName>
    </submittedName>
</protein>
<dbReference type="EMBL" id="LR797369">
    <property type="protein sequence ID" value="CAB4211135.1"/>
    <property type="molecule type" value="Genomic_DNA"/>
</dbReference>
<organism evidence="3">
    <name type="scientific">uncultured Caudovirales phage</name>
    <dbReference type="NCBI Taxonomy" id="2100421"/>
    <lineage>
        <taxon>Viruses</taxon>
        <taxon>Duplodnaviria</taxon>
        <taxon>Heunggongvirae</taxon>
        <taxon>Uroviricota</taxon>
        <taxon>Caudoviricetes</taxon>
        <taxon>Peduoviridae</taxon>
        <taxon>Maltschvirus</taxon>
        <taxon>Maltschvirus maltsch</taxon>
    </lineage>
</organism>
<reference evidence="3" key="1">
    <citation type="submission" date="2020-05" db="EMBL/GenBank/DDBJ databases">
        <authorList>
            <person name="Chiriac C."/>
            <person name="Salcher M."/>
            <person name="Ghai R."/>
            <person name="Kavagutti S V."/>
        </authorList>
    </citation>
    <scope>NUCLEOTIDE SEQUENCE</scope>
</reference>
<proteinExistence type="predicted"/>
<evidence type="ECO:0000313" key="3">
    <source>
        <dbReference type="EMBL" id="CAB4182159.1"/>
    </source>
</evidence>